<dbReference type="HOGENOM" id="CLU_2416629_0_0_1"/>
<dbReference type="EMBL" id="CM001221">
    <property type="protein sequence ID" value="AES94230.1"/>
    <property type="molecule type" value="Genomic_DNA"/>
</dbReference>
<evidence type="ECO:0000313" key="1">
    <source>
        <dbReference type="EMBL" id="AES94230.1"/>
    </source>
</evidence>
<reference evidence="2" key="3">
    <citation type="submission" date="2015-04" db="UniProtKB">
        <authorList>
            <consortium name="EnsemblPlants"/>
        </authorList>
    </citation>
    <scope>IDENTIFICATION</scope>
    <source>
        <strain evidence="2">cv. Jemalong A17</strain>
    </source>
</reference>
<name>G7JVZ7_MEDTR</name>
<reference evidence="1 3" key="2">
    <citation type="journal article" date="2014" name="BMC Genomics">
        <title>An improved genome release (version Mt4.0) for the model legume Medicago truncatula.</title>
        <authorList>
            <person name="Tang H."/>
            <person name="Krishnakumar V."/>
            <person name="Bidwell S."/>
            <person name="Rosen B."/>
            <person name="Chan A."/>
            <person name="Zhou S."/>
            <person name="Gentzbittel L."/>
            <person name="Childs K.L."/>
            <person name="Yandell M."/>
            <person name="Gundlach H."/>
            <person name="Mayer K.F."/>
            <person name="Schwartz D.C."/>
            <person name="Town C.D."/>
        </authorList>
    </citation>
    <scope>GENOME REANNOTATION</scope>
    <source>
        <strain evidence="2 3">cv. Jemalong A17</strain>
    </source>
</reference>
<dbReference type="AlphaFoldDB" id="G7JVZ7"/>
<organism evidence="1 3">
    <name type="scientific">Medicago truncatula</name>
    <name type="common">Barrel medic</name>
    <name type="synonym">Medicago tribuloides</name>
    <dbReference type="NCBI Taxonomy" id="3880"/>
    <lineage>
        <taxon>Eukaryota</taxon>
        <taxon>Viridiplantae</taxon>
        <taxon>Streptophyta</taxon>
        <taxon>Embryophyta</taxon>
        <taxon>Tracheophyta</taxon>
        <taxon>Spermatophyta</taxon>
        <taxon>Magnoliopsida</taxon>
        <taxon>eudicotyledons</taxon>
        <taxon>Gunneridae</taxon>
        <taxon>Pentapetalae</taxon>
        <taxon>rosids</taxon>
        <taxon>fabids</taxon>
        <taxon>Fabales</taxon>
        <taxon>Fabaceae</taxon>
        <taxon>Papilionoideae</taxon>
        <taxon>50 kb inversion clade</taxon>
        <taxon>NPAAA clade</taxon>
        <taxon>Hologalegina</taxon>
        <taxon>IRL clade</taxon>
        <taxon>Trifolieae</taxon>
        <taxon>Medicago</taxon>
    </lineage>
</organism>
<evidence type="ECO:0000313" key="3">
    <source>
        <dbReference type="Proteomes" id="UP000002051"/>
    </source>
</evidence>
<dbReference type="PaxDb" id="3880-AES94230"/>
<reference evidence="1 3" key="1">
    <citation type="journal article" date="2011" name="Nature">
        <title>The Medicago genome provides insight into the evolution of rhizobial symbioses.</title>
        <authorList>
            <person name="Young N.D."/>
            <person name="Debelle F."/>
            <person name="Oldroyd G.E."/>
            <person name="Geurts R."/>
            <person name="Cannon S.B."/>
            <person name="Udvardi M.K."/>
            <person name="Benedito V.A."/>
            <person name="Mayer K.F."/>
            <person name="Gouzy J."/>
            <person name="Schoof H."/>
            <person name="Van de Peer Y."/>
            <person name="Proost S."/>
            <person name="Cook D.R."/>
            <person name="Meyers B.C."/>
            <person name="Spannagl M."/>
            <person name="Cheung F."/>
            <person name="De Mita S."/>
            <person name="Krishnakumar V."/>
            <person name="Gundlach H."/>
            <person name="Zhou S."/>
            <person name="Mudge J."/>
            <person name="Bharti A.K."/>
            <person name="Murray J.D."/>
            <person name="Naoumkina M.A."/>
            <person name="Rosen B."/>
            <person name="Silverstein K.A."/>
            <person name="Tang H."/>
            <person name="Rombauts S."/>
            <person name="Zhao P.X."/>
            <person name="Zhou P."/>
            <person name="Barbe V."/>
            <person name="Bardou P."/>
            <person name="Bechner M."/>
            <person name="Bellec A."/>
            <person name="Berger A."/>
            <person name="Berges H."/>
            <person name="Bidwell S."/>
            <person name="Bisseling T."/>
            <person name="Choisne N."/>
            <person name="Couloux A."/>
            <person name="Denny R."/>
            <person name="Deshpande S."/>
            <person name="Dai X."/>
            <person name="Doyle J.J."/>
            <person name="Dudez A.M."/>
            <person name="Farmer A.D."/>
            <person name="Fouteau S."/>
            <person name="Franken C."/>
            <person name="Gibelin C."/>
            <person name="Gish J."/>
            <person name="Goldstein S."/>
            <person name="Gonzalez A.J."/>
            <person name="Green P.J."/>
            <person name="Hallab A."/>
            <person name="Hartog M."/>
            <person name="Hua A."/>
            <person name="Humphray S.J."/>
            <person name="Jeong D.H."/>
            <person name="Jing Y."/>
            <person name="Jocker A."/>
            <person name="Kenton S.M."/>
            <person name="Kim D.J."/>
            <person name="Klee K."/>
            <person name="Lai H."/>
            <person name="Lang C."/>
            <person name="Lin S."/>
            <person name="Macmil S.L."/>
            <person name="Magdelenat G."/>
            <person name="Matthews L."/>
            <person name="McCorrison J."/>
            <person name="Monaghan E.L."/>
            <person name="Mun J.H."/>
            <person name="Najar F.Z."/>
            <person name="Nicholson C."/>
            <person name="Noirot C."/>
            <person name="O'Bleness M."/>
            <person name="Paule C.R."/>
            <person name="Poulain J."/>
            <person name="Prion F."/>
            <person name="Qin B."/>
            <person name="Qu C."/>
            <person name="Retzel E.F."/>
            <person name="Riddle C."/>
            <person name="Sallet E."/>
            <person name="Samain S."/>
            <person name="Samson N."/>
            <person name="Sanders I."/>
            <person name="Saurat O."/>
            <person name="Scarpelli C."/>
            <person name="Schiex T."/>
            <person name="Segurens B."/>
            <person name="Severin A.J."/>
            <person name="Sherrier D.J."/>
            <person name="Shi R."/>
            <person name="Sims S."/>
            <person name="Singer S.R."/>
            <person name="Sinharoy S."/>
            <person name="Sterck L."/>
            <person name="Viollet A."/>
            <person name="Wang B.B."/>
            <person name="Wang K."/>
            <person name="Wang M."/>
            <person name="Wang X."/>
            <person name="Warfsmann J."/>
            <person name="Weissenbach J."/>
            <person name="White D.D."/>
            <person name="White J.D."/>
            <person name="Wiley G.B."/>
            <person name="Wincker P."/>
            <person name="Xing Y."/>
            <person name="Yang L."/>
            <person name="Yao Z."/>
            <person name="Ying F."/>
            <person name="Zhai J."/>
            <person name="Zhou L."/>
            <person name="Zuber A."/>
            <person name="Denarie J."/>
            <person name="Dixon R.A."/>
            <person name="May G.D."/>
            <person name="Schwartz D.C."/>
            <person name="Rogers J."/>
            <person name="Quetier F."/>
            <person name="Town C.D."/>
            <person name="Roe B.A."/>
        </authorList>
    </citation>
    <scope>NUCLEOTIDE SEQUENCE [LARGE SCALE GENOMIC DNA]</scope>
    <source>
        <strain evidence="1">A17</strain>
        <strain evidence="2 3">cv. Jemalong A17</strain>
    </source>
</reference>
<sequence>MAGEWRLMTNHDSLVVRLYKTRYYPRCNFFESTFGLKSILLARTTTTNPLLRKHLQQLSLKNLTALSFEINKLPVTFLKETGELWKLEILPL</sequence>
<gene>
    <name evidence="1" type="ordered locus">MTR_5g012140</name>
</gene>
<protein>
    <submittedName>
        <fullName evidence="1 2">Uncharacterized protein</fullName>
    </submittedName>
</protein>
<accession>G7JVZ7</accession>
<evidence type="ECO:0000313" key="2">
    <source>
        <dbReference type="EnsemblPlants" id="AES94230"/>
    </source>
</evidence>
<proteinExistence type="predicted"/>
<dbReference type="Proteomes" id="UP000002051">
    <property type="component" value="Chromosome 5"/>
</dbReference>
<keyword evidence="3" id="KW-1185">Reference proteome</keyword>
<dbReference type="EnsemblPlants" id="AES94230">
    <property type="protein sequence ID" value="AES94230"/>
    <property type="gene ID" value="MTR_5g012140"/>
</dbReference>